<dbReference type="AlphaFoldDB" id="A0A8J3ACY0"/>
<reference evidence="2" key="1">
    <citation type="journal article" date="2019" name="Int. J. Syst. Evol. Microbiol.">
        <title>The Global Catalogue of Microorganisms (GCM) 10K type strain sequencing project: providing services to taxonomists for standard genome sequencing and annotation.</title>
        <authorList>
            <consortium name="The Broad Institute Genomics Platform"/>
            <consortium name="The Broad Institute Genome Sequencing Center for Infectious Disease"/>
            <person name="Wu L."/>
            <person name="Ma J."/>
        </authorList>
    </citation>
    <scope>NUCLEOTIDE SEQUENCE [LARGE SCALE GENOMIC DNA]</scope>
    <source>
        <strain evidence="2">CGMCC 1.14993</strain>
    </source>
</reference>
<dbReference type="RefSeq" id="WP_087998894.1">
    <property type="nucleotide sequence ID" value="NZ_BMHB01000001.1"/>
</dbReference>
<dbReference type="EMBL" id="BMHB01000001">
    <property type="protein sequence ID" value="GGI11132.1"/>
    <property type="molecule type" value="Genomic_DNA"/>
</dbReference>
<organism evidence="1 2">
    <name type="scientific">Gottfriedia solisilvae</name>
    <dbReference type="NCBI Taxonomy" id="1516104"/>
    <lineage>
        <taxon>Bacteria</taxon>
        <taxon>Bacillati</taxon>
        <taxon>Bacillota</taxon>
        <taxon>Bacilli</taxon>
        <taxon>Bacillales</taxon>
        <taxon>Bacillaceae</taxon>
        <taxon>Gottfriedia</taxon>
    </lineage>
</organism>
<evidence type="ECO:0000313" key="1">
    <source>
        <dbReference type="EMBL" id="GGI11132.1"/>
    </source>
</evidence>
<gene>
    <name evidence="1" type="ORF">GCM10007380_06290</name>
</gene>
<protein>
    <submittedName>
        <fullName evidence="1">Uncharacterized protein</fullName>
    </submittedName>
</protein>
<proteinExistence type="predicted"/>
<dbReference type="OrthoDB" id="2870975at2"/>
<sequence length="99" mass="11574">MDLHELHYEIIYLDKNTQDEVKYNHAFHLDDLSHDLALSIASSLIERDKAHVVYIKLLFLDNQNEEHINNVVTVKRIKDGKIIASHLDSKLKKIIETEL</sequence>
<keyword evidence="2" id="KW-1185">Reference proteome</keyword>
<comment type="caution">
    <text evidence="1">The sequence shown here is derived from an EMBL/GenBank/DDBJ whole genome shotgun (WGS) entry which is preliminary data.</text>
</comment>
<dbReference type="Proteomes" id="UP000626244">
    <property type="component" value="Unassembled WGS sequence"/>
</dbReference>
<accession>A0A8J3ACY0</accession>
<evidence type="ECO:0000313" key="2">
    <source>
        <dbReference type="Proteomes" id="UP000626244"/>
    </source>
</evidence>
<name>A0A8J3ACY0_9BACI</name>